<keyword evidence="14 15" id="KW-0407">Ion channel</keyword>
<evidence type="ECO:0000313" key="17">
    <source>
        <dbReference type="Proteomes" id="UP000887566"/>
    </source>
</evidence>
<evidence type="ECO:0000256" key="11">
    <source>
        <dbReference type="ARBA" id="ARBA00023136"/>
    </source>
</evidence>
<sequence>MQKEYDYLFKLIVVGDSGVGKSSLLSRFNDNEFSESFISTIGVDYKTKNIMVGDEHARLQLWDTAGQATDYDCPDDCEELQPEVSLVIYPLDPMNTLSRLPPDFDTRVVNNMKWLSQYGGFLNTPGNNQLNVLLSDLFLTHMKLISAFWSKSRTGFNEPFYMAWFSKWNGDYAIGTVNNYLDFSNSKSPSPLPLPFDLDETLFDQADEQYTFFKELITSIIEKYETYQKDWTYSYSKEAMEPFYNSIIADLEAANSATDQFAELRLLVLNKFVKEFTKLYECVTLSQGTLSYCYATYGCRRDPNPYDRSDPAVSVSCSKDNPYLQQWADQLETTAADISYWLPDSICDLEVSLKLPYMDGIEASGLTPFQRLKRLIEKLLQSPSNIGDGELSVWEAPWDIYTKWFLKEIPDELVYSYLKISIAQALSTFASTSDIFRIRNYYRDGSKAREDLRKVHLDLVKAVNDLSPHLETLRGYYVYPSNGDFIRSNYLPFLYHNHKQQKLLWNIYNSTKDSWYHLDSINKPCPGVLCRVCRPTEDGSSTLWFNDFTYLIDNTFDNFQDGRAYQRASLAGIKLSFRAFRLRMIEEQEAYGIWGLLSDIGGALGLWLGGTVIGLYELFVIILPDEKLYAKKVSDAEKFSDVKNVSDAKKVNDAKKKPPPSRNRIYFTDTVDPPIIVPVH</sequence>
<keyword evidence="6" id="KW-0547">Nucleotide-binding</keyword>
<keyword evidence="13 15" id="KW-0739">Sodium transport</keyword>
<keyword evidence="11 16" id="KW-0472">Membrane</keyword>
<dbReference type="SMART" id="SM00174">
    <property type="entry name" value="RHO"/>
    <property type="match status" value="1"/>
</dbReference>
<evidence type="ECO:0000256" key="4">
    <source>
        <dbReference type="ARBA" id="ARBA00022461"/>
    </source>
</evidence>
<dbReference type="PROSITE" id="PS51419">
    <property type="entry name" value="RAB"/>
    <property type="match status" value="1"/>
</dbReference>
<evidence type="ECO:0000256" key="14">
    <source>
        <dbReference type="ARBA" id="ARBA00023303"/>
    </source>
</evidence>
<dbReference type="Pfam" id="PF00071">
    <property type="entry name" value="Ras"/>
    <property type="match status" value="1"/>
</dbReference>
<dbReference type="Gene3D" id="1.10.287.770">
    <property type="entry name" value="YojJ-like"/>
    <property type="match status" value="1"/>
</dbReference>
<evidence type="ECO:0000256" key="5">
    <source>
        <dbReference type="ARBA" id="ARBA00022692"/>
    </source>
</evidence>
<evidence type="ECO:0000256" key="7">
    <source>
        <dbReference type="ARBA" id="ARBA00022989"/>
    </source>
</evidence>
<keyword evidence="9 15" id="KW-0406">Ion transport</keyword>
<dbReference type="InterPro" id="IPR027417">
    <property type="entry name" value="P-loop_NTPase"/>
</dbReference>
<keyword evidence="7 16" id="KW-1133">Transmembrane helix</keyword>
<evidence type="ECO:0000256" key="10">
    <source>
        <dbReference type="ARBA" id="ARBA00023134"/>
    </source>
</evidence>
<keyword evidence="12" id="KW-0325">Glycoprotein</keyword>
<dbReference type="PANTHER" id="PTHR47977">
    <property type="entry name" value="RAS-RELATED PROTEIN RAB"/>
    <property type="match status" value="1"/>
</dbReference>
<accession>A0A914VFZ0</accession>
<dbReference type="Gene3D" id="3.40.50.300">
    <property type="entry name" value="P-loop containing nucleotide triphosphate hydrolases"/>
    <property type="match status" value="1"/>
</dbReference>
<dbReference type="CDD" id="cd00154">
    <property type="entry name" value="Rab"/>
    <property type="match status" value="1"/>
</dbReference>
<feature type="transmembrane region" description="Helical" evidence="16">
    <location>
        <begin position="604"/>
        <end position="623"/>
    </location>
</feature>
<dbReference type="GO" id="GO:0003924">
    <property type="term" value="F:GTPase activity"/>
    <property type="evidence" value="ECO:0007669"/>
    <property type="project" value="InterPro"/>
</dbReference>
<keyword evidence="4 15" id="KW-0894">Sodium channel</keyword>
<evidence type="ECO:0000256" key="12">
    <source>
        <dbReference type="ARBA" id="ARBA00023180"/>
    </source>
</evidence>
<keyword evidence="8" id="KW-0915">Sodium</keyword>
<protein>
    <submittedName>
        <fullName evidence="18">Uncharacterized protein</fullName>
    </submittedName>
</protein>
<evidence type="ECO:0000256" key="9">
    <source>
        <dbReference type="ARBA" id="ARBA00023065"/>
    </source>
</evidence>
<organism evidence="17 18">
    <name type="scientific">Plectus sambesii</name>
    <dbReference type="NCBI Taxonomy" id="2011161"/>
    <lineage>
        <taxon>Eukaryota</taxon>
        <taxon>Metazoa</taxon>
        <taxon>Ecdysozoa</taxon>
        <taxon>Nematoda</taxon>
        <taxon>Chromadorea</taxon>
        <taxon>Plectida</taxon>
        <taxon>Plectina</taxon>
        <taxon>Plectoidea</taxon>
        <taxon>Plectidae</taxon>
        <taxon>Plectus</taxon>
    </lineage>
</organism>
<dbReference type="GO" id="GO:0016020">
    <property type="term" value="C:membrane"/>
    <property type="evidence" value="ECO:0007669"/>
    <property type="project" value="UniProtKB-SubCell"/>
</dbReference>
<dbReference type="SUPFAM" id="SSF52540">
    <property type="entry name" value="P-loop containing nucleoside triphosphate hydrolases"/>
    <property type="match status" value="1"/>
</dbReference>
<dbReference type="InterPro" id="IPR005225">
    <property type="entry name" value="Small_GTP-bd"/>
</dbReference>
<dbReference type="GO" id="GO:0005525">
    <property type="term" value="F:GTP binding"/>
    <property type="evidence" value="ECO:0007669"/>
    <property type="project" value="UniProtKB-KW"/>
</dbReference>
<dbReference type="FunFam" id="3.40.50.300:FF:001447">
    <property type="entry name" value="Ras-related protein Rab-1B"/>
    <property type="match status" value="1"/>
</dbReference>
<keyword evidence="17" id="KW-1185">Reference proteome</keyword>
<dbReference type="Pfam" id="PF00858">
    <property type="entry name" value="ASC"/>
    <property type="match status" value="1"/>
</dbReference>
<comment type="similarity">
    <text evidence="2 15">Belongs to the amiloride-sensitive sodium channel (TC 1.A.6) family.</text>
</comment>
<evidence type="ECO:0000256" key="6">
    <source>
        <dbReference type="ARBA" id="ARBA00022741"/>
    </source>
</evidence>
<dbReference type="InterPro" id="IPR050227">
    <property type="entry name" value="Rab"/>
</dbReference>
<evidence type="ECO:0000256" key="3">
    <source>
        <dbReference type="ARBA" id="ARBA00022448"/>
    </source>
</evidence>
<evidence type="ECO:0000256" key="16">
    <source>
        <dbReference type="SAM" id="Phobius"/>
    </source>
</evidence>
<dbReference type="Proteomes" id="UP000887566">
    <property type="component" value="Unplaced"/>
</dbReference>
<dbReference type="SMART" id="SM00175">
    <property type="entry name" value="RAB"/>
    <property type="match status" value="1"/>
</dbReference>
<dbReference type="GO" id="GO:0005272">
    <property type="term" value="F:sodium channel activity"/>
    <property type="evidence" value="ECO:0007669"/>
    <property type="project" value="UniProtKB-KW"/>
</dbReference>
<proteinExistence type="inferred from homology"/>
<comment type="subcellular location">
    <subcellularLocation>
        <location evidence="1">Membrane</location>
        <topology evidence="1">Multi-pass membrane protein</topology>
    </subcellularLocation>
</comment>
<dbReference type="WBParaSite" id="PSAMB.scaffold1908size26768.g15556.t1">
    <property type="protein sequence ID" value="PSAMB.scaffold1908size26768.g15556.t1"/>
    <property type="gene ID" value="PSAMB.scaffold1908size26768.g15556"/>
</dbReference>
<dbReference type="SMART" id="SM00173">
    <property type="entry name" value="RAS"/>
    <property type="match status" value="1"/>
</dbReference>
<reference evidence="18" key="1">
    <citation type="submission" date="2022-11" db="UniProtKB">
        <authorList>
            <consortium name="WormBaseParasite"/>
        </authorList>
    </citation>
    <scope>IDENTIFICATION</scope>
</reference>
<evidence type="ECO:0000256" key="15">
    <source>
        <dbReference type="RuleBase" id="RU000679"/>
    </source>
</evidence>
<evidence type="ECO:0000313" key="18">
    <source>
        <dbReference type="WBParaSite" id="PSAMB.scaffold1908size26768.g15556.t1"/>
    </source>
</evidence>
<name>A0A914VFZ0_9BILA</name>
<dbReference type="InterPro" id="IPR001873">
    <property type="entry name" value="ENaC"/>
</dbReference>
<dbReference type="AlphaFoldDB" id="A0A914VFZ0"/>
<dbReference type="NCBIfam" id="TIGR00231">
    <property type="entry name" value="small_GTP"/>
    <property type="match status" value="1"/>
</dbReference>
<evidence type="ECO:0000256" key="8">
    <source>
        <dbReference type="ARBA" id="ARBA00023053"/>
    </source>
</evidence>
<keyword evidence="5 15" id="KW-0812">Transmembrane</keyword>
<keyword evidence="3 15" id="KW-0813">Transport</keyword>
<evidence type="ECO:0000256" key="2">
    <source>
        <dbReference type="ARBA" id="ARBA00007193"/>
    </source>
</evidence>
<evidence type="ECO:0000256" key="13">
    <source>
        <dbReference type="ARBA" id="ARBA00023201"/>
    </source>
</evidence>
<keyword evidence="10" id="KW-0342">GTP-binding</keyword>
<dbReference type="InterPro" id="IPR001806">
    <property type="entry name" value="Small_GTPase"/>
</dbReference>
<dbReference type="PRINTS" id="PR00449">
    <property type="entry name" value="RASTRNSFRMNG"/>
</dbReference>
<evidence type="ECO:0000256" key="1">
    <source>
        <dbReference type="ARBA" id="ARBA00004141"/>
    </source>
</evidence>